<dbReference type="Proteomes" id="UP001597479">
    <property type="component" value="Unassembled WGS sequence"/>
</dbReference>
<gene>
    <name evidence="2" type="ORF">ACFS27_01230</name>
</gene>
<evidence type="ECO:0000313" key="2">
    <source>
        <dbReference type="EMBL" id="MFD2792162.1"/>
    </source>
</evidence>
<protein>
    <submittedName>
        <fullName evidence="2">Alpha/beta hydrolase</fullName>
    </submittedName>
</protein>
<organism evidence="2 3">
    <name type="scientific">Promicromonospora vindobonensis</name>
    <dbReference type="NCBI Taxonomy" id="195748"/>
    <lineage>
        <taxon>Bacteria</taxon>
        <taxon>Bacillati</taxon>
        <taxon>Actinomycetota</taxon>
        <taxon>Actinomycetes</taxon>
        <taxon>Micrococcales</taxon>
        <taxon>Promicromonosporaceae</taxon>
        <taxon>Promicromonospora</taxon>
    </lineage>
</organism>
<name>A0ABW5VKA8_9MICO</name>
<proteinExistence type="predicted"/>
<dbReference type="PANTHER" id="PTHR12277:SF79">
    <property type="entry name" value="XAA-PRO DIPEPTIDYL-PEPTIDASE-RELATED"/>
    <property type="match status" value="1"/>
</dbReference>
<dbReference type="EMBL" id="JBHUOG010000001">
    <property type="protein sequence ID" value="MFD2792162.1"/>
    <property type="molecule type" value="Genomic_DNA"/>
</dbReference>
<dbReference type="InterPro" id="IPR000073">
    <property type="entry name" value="AB_hydrolase_1"/>
</dbReference>
<sequence>MAASRRAVRWAALTAGILAGVIGLTVCAAWLGQDALVYHPDRSSPGPAASSLDGGVDVTLATADGLDLEAWFVPPAPEVRDREVAVLVAPGNGGNRLGRAGLAELLTERGFAALLLDYRGYGGNPGRPSETGLALDAQAAQRALAERGYPPERTIYFGESLGTGVVAALQAEVSPAGLLLRSPFTSFADLGSHHYPFLPVETLLRDRYEVLDHVAATQVPVTVVHGDSDDVVPPAQSEAVARAAPRLVEHLVLPGAGHNDAVMFGPKVAEAVVRLTEHAVANRPARPAAS</sequence>
<dbReference type="RefSeq" id="WP_377179526.1">
    <property type="nucleotide sequence ID" value="NZ_JBHUOG010000001.1"/>
</dbReference>
<comment type="caution">
    <text evidence="2">The sequence shown here is derived from an EMBL/GenBank/DDBJ whole genome shotgun (WGS) entry which is preliminary data.</text>
</comment>
<evidence type="ECO:0000259" key="1">
    <source>
        <dbReference type="Pfam" id="PF00561"/>
    </source>
</evidence>
<dbReference type="Gene3D" id="3.40.50.1820">
    <property type="entry name" value="alpha/beta hydrolase"/>
    <property type="match status" value="1"/>
</dbReference>
<dbReference type="GO" id="GO:0016787">
    <property type="term" value="F:hydrolase activity"/>
    <property type="evidence" value="ECO:0007669"/>
    <property type="project" value="UniProtKB-KW"/>
</dbReference>
<keyword evidence="2" id="KW-0378">Hydrolase</keyword>
<dbReference type="PANTHER" id="PTHR12277">
    <property type="entry name" value="ALPHA/BETA HYDROLASE DOMAIN-CONTAINING PROTEIN"/>
    <property type="match status" value="1"/>
</dbReference>
<reference evidence="3" key="1">
    <citation type="journal article" date="2019" name="Int. J. Syst. Evol. Microbiol.">
        <title>The Global Catalogue of Microorganisms (GCM) 10K type strain sequencing project: providing services to taxonomists for standard genome sequencing and annotation.</title>
        <authorList>
            <consortium name="The Broad Institute Genomics Platform"/>
            <consortium name="The Broad Institute Genome Sequencing Center for Infectious Disease"/>
            <person name="Wu L."/>
            <person name="Ma J."/>
        </authorList>
    </citation>
    <scope>NUCLEOTIDE SEQUENCE [LARGE SCALE GENOMIC DNA]</scope>
    <source>
        <strain evidence="3">CCM 7044</strain>
    </source>
</reference>
<accession>A0ABW5VKA8</accession>
<dbReference type="InterPro" id="IPR029058">
    <property type="entry name" value="AB_hydrolase_fold"/>
</dbReference>
<feature type="domain" description="AB hydrolase-1" evidence="1">
    <location>
        <begin position="85"/>
        <end position="169"/>
    </location>
</feature>
<keyword evidence="3" id="KW-1185">Reference proteome</keyword>
<dbReference type="Pfam" id="PF00561">
    <property type="entry name" value="Abhydrolase_1"/>
    <property type="match status" value="1"/>
</dbReference>
<evidence type="ECO:0000313" key="3">
    <source>
        <dbReference type="Proteomes" id="UP001597479"/>
    </source>
</evidence>
<dbReference type="SUPFAM" id="SSF53474">
    <property type="entry name" value="alpha/beta-Hydrolases"/>
    <property type="match status" value="1"/>
</dbReference>